<sequence length="750" mass="81400">MMKKNGTSTSACGNVNDVAGGRKTMNPVAVAGGEAGTDSGAILVSFGHDDAVVFADEFESVPSLESEDDDDDDVEEEEEESDDEEEDAELNEGLAERLRVLADARSLKILAMAFLHPEKKTFNTYFLLEGTDPAVFGRNYFDRHSAPERLTREEADEEAEVLEDARRLREAAAAYLHPEVGVATAAPENFGRNYFGRYSAPETEDKELADERARVFAEAAALKKSAVDYLHPEVGVTSADGACFGRNYFNRYSAPETGRTTSSRTNARRFWKEAAALKKLAVDYMHPEIGVKSADATLFGRNYFGRYSAPEMEDKELADERARVFADAAALKKLAVDYLHPESRPPTAPASAATASNRYSAPETEDDEFADERAEILEEAAALKKLAVDYMHPEIGVKSADATLFGRNYFGRYSAPETEDKELADERARVFAEAAALKKSAVDYLHPEVGVTSADGACFGRNYFNRYSAPETEDDEFADERAEILEEAAALKKLAVDYMHPEIWGSSLLMQPCSAATALGRYSAPGDGGQRSLPTRRALAAALKLASTTCIPRSESRPPTAPASAATASAATPPPKSRTASSRTNAEILEEAAALKKLAVDYMHPEIGVKSADATLFGRNYFGRYSAPETEDKELADERARVFAEAAALKKLAVDYLHPEVGVTSADGACFGRNYFNRYSAPETEDDEFADERAEILEEAAALKKLAAVVKGANLPSIKSAKSSSSEYDVGATKKSASSVNLFGLSEEVF</sequence>
<gene>
    <name evidence="2" type="ORF">ACHAW5_001557</name>
</gene>
<dbReference type="Proteomes" id="UP001530315">
    <property type="component" value="Unassembled WGS sequence"/>
</dbReference>
<dbReference type="EMBL" id="JALLAZ020001408">
    <property type="protein sequence ID" value="KAL3775538.1"/>
    <property type="molecule type" value="Genomic_DNA"/>
</dbReference>
<feature type="region of interest" description="Disordered" evidence="1">
    <location>
        <begin position="341"/>
        <end position="367"/>
    </location>
</feature>
<feature type="region of interest" description="Disordered" evidence="1">
    <location>
        <begin position="1"/>
        <end position="22"/>
    </location>
</feature>
<reference evidence="2 3" key="1">
    <citation type="submission" date="2024-10" db="EMBL/GenBank/DDBJ databases">
        <title>Updated reference genomes for cyclostephanoid diatoms.</title>
        <authorList>
            <person name="Roberts W.R."/>
            <person name="Alverson A.J."/>
        </authorList>
    </citation>
    <scope>NUCLEOTIDE SEQUENCE [LARGE SCALE GENOMIC DNA]</scope>
    <source>
        <strain evidence="2 3">AJA276-08</strain>
    </source>
</reference>
<evidence type="ECO:0000313" key="3">
    <source>
        <dbReference type="Proteomes" id="UP001530315"/>
    </source>
</evidence>
<feature type="region of interest" description="Disordered" evidence="1">
    <location>
        <begin position="551"/>
        <end position="583"/>
    </location>
</feature>
<name>A0ABD3NJG6_9STRA</name>
<organism evidence="2 3">
    <name type="scientific">Stephanodiscus triporus</name>
    <dbReference type="NCBI Taxonomy" id="2934178"/>
    <lineage>
        <taxon>Eukaryota</taxon>
        <taxon>Sar</taxon>
        <taxon>Stramenopiles</taxon>
        <taxon>Ochrophyta</taxon>
        <taxon>Bacillariophyta</taxon>
        <taxon>Coscinodiscophyceae</taxon>
        <taxon>Thalassiosirophycidae</taxon>
        <taxon>Stephanodiscales</taxon>
        <taxon>Stephanodiscaceae</taxon>
        <taxon>Stephanodiscus</taxon>
    </lineage>
</organism>
<evidence type="ECO:0000313" key="2">
    <source>
        <dbReference type="EMBL" id="KAL3775538.1"/>
    </source>
</evidence>
<feature type="compositionally biased region" description="Low complexity" evidence="1">
    <location>
        <begin position="562"/>
        <end position="583"/>
    </location>
</feature>
<accession>A0ABD3NJG6</accession>
<keyword evidence="3" id="KW-1185">Reference proteome</keyword>
<dbReference type="AlphaFoldDB" id="A0ABD3NJG6"/>
<feature type="compositionally biased region" description="Polar residues" evidence="1">
    <location>
        <begin position="1"/>
        <end position="13"/>
    </location>
</feature>
<protein>
    <submittedName>
        <fullName evidence="2">Uncharacterized protein</fullName>
    </submittedName>
</protein>
<feature type="compositionally biased region" description="Acidic residues" evidence="1">
    <location>
        <begin position="65"/>
        <end position="90"/>
    </location>
</feature>
<evidence type="ECO:0000256" key="1">
    <source>
        <dbReference type="SAM" id="MobiDB-lite"/>
    </source>
</evidence>
<feature type="region of interest" description="Disordered" evidence="1">
    <location>
        <begin position="57"/>
        <end position="90"/>
    </location>
</feature>
<proteinExistence type="predicted"/>
<comment type="caution">
    <text evidence="2">The sequence shown here is derived from an EMBL/GenBank/DDBJ whole genome shotgun (WGS) entry which is preliminary data.</text>
</comment>